<dbReference type="AlphaFoldDB" id="A0A094PXB9"/>
<dbReference type="Gene3D" id="3.90.220.20">
    <property type="entry name" value="DNA methylase specificity domains"/>
    <property type="match status" value="2"/>
</dbReference>
<dbReference type="GO" id="GO:0009307">
    <property type="term" value="P:DNA restriction-modification system"/>
    <property type="evidence" value="ECO:0007669"/>
    <property type="project" value="UniProtKB-KW"/>
</dbReference>
<dbReference type="PANTHER" id="PTHR43140:SF1">
    <property type="entry name" value="TYPE I RESTRICTION ENZYME ECOKI SPECIFICITY SUBUNIT"/>
    <property type="match status" value="1"/>
</dbReference>
<comment type="similarity">
    <text evidence="1">Belongs to the type-I restriction system S methylase family.</text>
</comment>
<organism evidence="6">
    <name type="scientific">freshwater metagenome</name>
    <dbReference type="NCBI Taxonomy" id="449393"/>
    <lineage>
        <taxon>unclassified sequences</taxon>
        <taxon>metagenomes</taxon>
        <taxon>ecological metagenomes</taxon>
    </lineage>
</organism>
<dbReference type="InterPro" id="IPR051212">
    <property type="entry name" value="Type-I_RE_S_subunit"/>
</dbReference>
<dbReference type="GO" id="GO:0003677">
    <property type="term" value="F:DNA binding"/>
    <property type="evidence" value="ECO:0007669"/>
    <property type="project" value="UniProtKB-KW"/>
</dbReference>
<dbReference type="SUPFAM" id="SSF116734">
    <property type="entry name" value="DNA methylase specificity domain"/>
    <property type="match status" value="2"/>
</dbReference>
<dbReference type="Pfam" id="PF01420">
    <property type="entry name" value="Methylase_S"/>
    <property type="match status" value="2"/>
</dbReference>
<gene>
    <name evidence="6" type="ORF">GM51_17415</name>
</gene>
<feature type="domain" description="Type I restriction modification DNA specificity" evidence="5">
    <location>
        <begin position="316"/>
        <end position="487"/>
    </location>
</feature>
<dbReference type="PANTHER" id="PTHR43140">
    <property type="entry name" value="TYPE-1 RESTRICTION ENZYME ECOKI SPECIFICITY PROTEIN"/>
    <property type="match status" value="1"/>
</dbReference>
<dbReference type="CDD" id="cd17515">
    <property type="entry name" value="RMtype1_S_MjaORF132P_Sau1132ORF3780P-TRD1-CR1_like"/>
    <property type="match status" value="1"/>
</dbReference>
<protein>
    <recommendedName>
        <fullName evidence="5">Type I restriction modification DNA specificity domain-containing protein</fullName>
    </recommendedName>
</protein>
<evidence type="ECO:0000256" key="2">
    <source>
        <dbReference type="ARBA" id="ARBA00022747"/>
    </source>
</evidence>
<keyword evidence="2" id="KW-0680">Restriction system</keyword>
<feature type="coiled-coil region" evidence="4">
    <location>
        <begin position="221"/>
        <end position="248"/>
    </location>
</feature>
<accession>A0A094PXB9</accession>
<sequence>MDKKTFLENFGVIADAPNGIQQLREIVLSLATKGKLLNANSGNQQNIQWDLEDLRLDAARLWGKDYIDDSPKHWSVIPMARLGKWGSGGTPKKGNSGYYGGTIPWLIIGDLNDGLVESASSMITQKAVDESSATMIPKGSVLIAMYGSIGKAGINTMSCTTNQAIAHCLPDEEVISAKYMLQLVLGLRSQLFTQARGLAQQNISQTVLKHLMVSIPPLLEQEKIVAKVDELMALCDELEAEKAKRETLRTAARASAIDAISSATTPEELSDAWSRISNNWDAIADSPESIEGLKLLINDLAITGALNSHFETGSSSWPTVSVGEISEVSYGYTESAKTDEVGPKFLRITDIKENGVNWDSVPYCVVSQQDEAKHLLQTGDLVFARTGATTGKSYLIDNPPRAVSASYLIRLRPDRARVLPRYLSLYFQTGKYWIQVKAGTSGTAQGGVNSTKLKEMTMSLPSFSDQELIVAKVDELLALCDELEVNLNLRSEIESAFVGASSQLLTV</sequence>
<evidence type="ECO:0000313" key="6">
    <source>
        <dbReference type="EMBL" id="KGA14379.1"/>
    </source>
</evidence>
<dbReference type="EMBL" id="JNSL01000150">
    <property type="protein sequence ID" value="KGA14379.1"/>
    <property type="molecule type" value="Genomic_DNA"/>
</dbReference>
<evidence type="ECO:0000259" key="5">
    <source>
        <dbReference type="Pfam" id="PF01420"/>
    </source>
</evidence>
<evidence type="ECO:0000256" key="1">
    <source>
        <dbReference type="ARBA" id="ARBA00010923"/>
    </source>
</evidence>
<dbReference type="InterPro" id="IPR044946">
    <property type="entry name" value="Restrct_endonuc_typeI_TRD_sf"/>
</dbReference>
<reference evidence="6" key="1">
    <citation type="submission" date="2014-06" db="EMBL/GenBank/DDBJ databases">
        <title>Key roles for freshwater Actinobacteria revealed by deep metagenomic sequencing.</title>
        <authorList>
            <person name="Ghai R."/>
            <person name="Mizuno C.M."/>
            <person name="Picazo A."/>
            <person name="Camacho A."/>
            <person name="Rodriguez-Valera F."/>
        </authorList>
    </citation>
    <scope>NUCLEOTIDE SEQUENCE</scope>
</reference>
<proteinExistence type="inferred from homology"/>
<feature type="domain" description="Type I restriction modification DNA specificity" evidence="5">
    <location>
        <begin position="71"/>
        <end position="242"/>
    </location>
</feature>
<name>A0A094PXB9_9ZZZZ</name>
<dbReference type="InterPro" id="IPR000055">
    <property type="entry name" value="Restrct_endonuc_typeI_TRD"/>
</dbReference>
<comment type="caution">
    <text evidence="6">The sequence shown here is derived from an EMBL/GenBank/DDBJ whole genome shotgun (WGS) entry which is preliminary data.</text>
</comment>
<evidence type="ECO:0000256" key="4">
    <source>
        <dbReference type="SAM" id="Coils"/>
    </source>
</evidence>
<keyword evidence="3" id="KW-0238">DNA-binding</keyword>
<dbReference type="CDD" id="cd17521">
    <property type="entry name" value="RMtype1_S_Sau13435ORF2165P_TRD2-CR2_like"/>
    <property type="match status" value="1"/>
</dbReference>
<keyword evidence="4" id="KW-0175">Coiled coil</keyword>
<evidence type="ECO:0000256" key="3">
    <source>
        <dbReference type="ARBA" id="ARBA00023125"/>
    </source>
</evidence>